<dbReference type="InterPro" id="IPR038470">
    <property type="entry name" value="Cellsynth_D_sf"/>
</dbReference>
<accession>T0HDV4</accession>
<protein>
    <recommendedName>
        <fullName evidence="3">Cellulose synthase operon protein D</fullName>
    </recommendedName>
</protein>
<dbReference type="PATRIC" id="fig|1329909.3.peg.261"/>
<evidence type="ECO:0000313" key="2">
    <source>
        <dbReference type="Proteomes" id="UP000015525"/>
    </source>
</evidence>
<dbReference type="EMBL" id="ATHO01000009">
    <property type="protein sequence ID" value="EQB14531.1"/>
    <property type="molecule type" value="Genomic_DNA"/>
</dbReference>
<gene>
    <name evidence="1" type="ORF">L288_01425</name>
</gene>
<dbReference type="Proteomes" id="UP000015525">
    <property type="component" value="Unassembled WGS sequence"/>
</dbReference>
<dbReference type="InterPro" id="IPR022798">
    <property type="entry name" value="BcsD_bac"/>
</dbReference>
<dbReference type="AlphaFoldDB" id="T0HDV4"/>
<sequence>MPPEDTAADPHGLALLTALTAAEIWSTASTAQARAFFGAVGRRLAALEPMDAAVDLPLLATRANKLWAALDWGHVIFCMEEDGIAIRHQGLPHAIDGDVDGHWPELIAAVLEGVYDSWFRELGSGPALVTRAMDFNGGVLDLWHGR</sequence>
<comment type="caution">
    <text evidence="1">The sequence shown here is derived from an EMBL/GenBank/DDBJ whole genome shotgun (WGS) entry which is preliminary data.</text>
</comment>
<name>T0HDV4_9SPHN</name>
<dbReference type="Pfam" id="PF03500">
    <property type="entry name" value="Cellsynth_D"/>
    <property type="match status" value="1"/>
</dbReference>
<organism evidence="1 2">
    <name type="scientific">Sphingobium quisquiliarum P25</name>
    <dbReference type="NCBI Taxonomy" id="1329909"/>
    <lineage>
        <taxon>Bacteria</taxon>
        <taxon>Pseudomonadati</taxon>
        <taxon>Pseudomonadota</taxon>
        <taxon>Alphaproteobacteria</taxon>
        <taxon>Sphingomonadales</taxon>
        <taxon>Sphingomonadaceae</taxon>
        <taxon>Sphingobium</taxon>
    </lineage>
</organism>
<evidence type="ECO:0008006" key="3">
    <source>
        <dbReference type="Google" id="ProtNLM"/>
    </source>
</evidence>
<evidence type="ECO:0000313" key="1">
    <source>
        <dbReference type="EMBL" id="EQB14531.1"/>
    </source>
</evidence>
<proteinExistence type="predicted"/>
<dbReference type="GO" id="GO:0030244">
    <property type="term" value="P:cellulose biosynthetic process"/>
    <property type="evidence" value="ECO:0007669"/>
    <property type="project" value="InterPro"/>
</dbReference>
<keyword evidence="2" id="KW-1185">Reference proteome</keyword>
<dbReference type="Gene3D" id="3.30.70.2590">
    <property type="match status" value="1"/>
</dbReference>
<reference evidence="1 2" key="1">
    <citation type="journal article" date="2013" name="Genome Announc.">
        <title>Draft Genome Sequence of Sphingobium quisquiliarum Strain P25T, a Novel Hexachlorocyclohexane (HCH)-Degrading Bacterium Isolated from an HCH Dumpsite.</title>
        <authorList>
            <person name="Kumar Singh A."/>
            <person name="Sangwan N."/>
            <person name="Sharma A."/>
            <person name="Gupta V."/>
            <person name="Khurana J.P."/>
            <person name="Lal R."/>
        </authorList>
    </citation>
    <scope>NUCLEOTIDE SEQUENCE [LARGE SCALE GENOMIC DNA]</scope>
    <source>
        <strain evidence="1 2">P25</strain>
    </source>
</reference>